<reference evidence="3 4" key="1">
    <citation type="submission" date="2023-05" db="EMBL/GenBank/DDBJ databases">
        <title>Rombocin, a short stable natural nisin variant, displays selective antimicrobial activity against Listeria monocytogenes and employs dual mode of action to kill target bacterial strains.</title>
        <authorList>
            <person name="Wambui J."/>
            <person name="Stephan R."/>
            <person name="Kuipers O.P."/>
        </authorList>
    </citation>
    <scope>NUCLEOTIDE SEQUENCE [LARGE SCALE GENOMIC DNA]</scope>
    <source>
        <strain evidence="3 4">RC002</strain>
    </source>
</reference>
<protein>
    <submittedName>
        <fullName evidence="3">CAP-associated domain-containing protein</fullName>
    </submittedName>
</protein>
<evidence type="ECO:0000259" key="2">
    <source>
        <dbReference type="Pfam" id="PF14504"/>
    </source>
</evidence>
<dbReference type="Pfam" id="PF14504">
    <property type="entry name" value="CAP_assoc_N"/>
    <property type="match status" value="1"/>
</dbReference>
<dbReference type="RefSeq" id="WP_284132337.1">
    <property type="nucleotide sequence ID" value="NZ_JASKYM010000002.1"/>
</dbReference>
<accession>A0ABT7ED43</accession>
<feature type="domain" description="SCP" evidence="1">
    <location>
        <begin position="212"/>
        <end position="326"/>
    </location>
</feature>
<dbReference type="InterPro" id="IPR029410">
    <property type="entry name" value="CAP_assoc"/>
</dbReference>
<name>A0ABT7ED43_9FIRM</name>
<evidence type="ECO:0000313" key="4">
    <source>
        <dbReference type="Proteomes" id="UP001301012"/>
    </source>
</evidence>
<dbReference type="PANTHER" id="PTHR31157">
    <property type="entry name" value="SCP DOMAIN-CONTAINING PROTEIN"/>
    <property type="match status" value="1"/>
</dbReference>
<dbReference type="Pfam" id="PF00188">
    <property type="entry name" value="CAP"/>
    <property type="match status" value="1"/>
</dbReference>
<dbReference type="CDD" id="cd05379">
    <property type="entry name" value="CAP_bacterial"/>
    <property type="match status" value="1"/>
</dbReference>
<dbReference type="EMBL" id="JASKYM010000002">
    <property type="protein sequence ID" value="MDK2563395.1"/>
    <property type="molecule type" value="Genomic_DNA"/>
</dbReference>
<evidence type="ECO:0000259" key="1">
    <source>
        <dbReference type="Pfam" id="PF00188"/>
    </source>
</evidence>
<keyword evidence="4" id="KW-1185">Reference proteome</keyword>
<comment type="caution">
    <text evidence="3">The sequence shown here is derived from an EMBL/GenBank/DDBJ whole genome shotgun (WGS) entry which is preliminary data.</text>
</comment>
<evidence type="ECO:0000313" key="3">
    <source>
        <dbReference type="EMBL" id="MDK2563395.1"/>
    </source>
</evidence>
<organism evidence="3 4">
    <name type="scientific">Romboutsia sedimentorum</name>
    <dbReference type="NCBI Taxonomy" id="1368474"/>
    <lineage>
        <taxon>Bacteria</taxon>
        <taxon>Bacillati</taxon>
        <taxon>Bacillota</taxon>
        <taxon>Clostridia</taxon>
        <taxon>Peptostreptococcales</taxon>
        <taxon>Peptostreptococcaceae</taxon>
        <taxon>Romboutsia</taxon>
    </lineage>
</organism>
<dbReference type="InterPro" id="IPR035940">
    <property type="entry name" value="CAP_sf"/>
</dbReference>
<feature type="domain" description="CAP-associated" evidence="2">
    <location>
        <begin position="59"/>
        <end position="192"/>
    </location>
</feature>
<gene>
    <name evidence="3" type="ORF">QOZ84_07520</name>
</gene>
<dbReference type="PANTHER" id="PTHR31157:SF1">
    <property type="entry name" value="SCP DOMAIN-CONTAINING PROTEIN"/>
    <property type="match status" value="1"/>
</dbReference>
<proteinExistence type="predicted"/>
<sequence length="328" mass="38045">MKKIVFISIILISILFNFSFLKGGISKYEISTQNKTANKKAEKDENIDANVEKFETIKIGDTKEFVLSIIGEPNRIDDSEYDFKWYVYNQHKEKFVMVGIENDTVVGLYSNYINSCEIDKVCINDTNQNVINNYDILKYKKKGNTRYIINSKNQYDIVKKDNKYITFFYDIYESNRVCSYQIISNDAELSLRSMYSKPSENLKKSFELQVIDLTNSVRYQKKLNGLGYSEKATVSSRKHSENMMENNYFDHTDKENKSPFDRMKKEGIDYVSAGENIAAGQTSAIYAHEAWMNSKGHRNNILGEYNNIGVGVCFGGDYSIYYTQNFYK</sequence>
<dbReference type="Proteomes" id="UP001301012">
    <property type="component" value="Unassembled WGS sequence"/>
</dbReference>
<dbReference type="SUPFAM" id="SSF55797">
    <property type="entry name" value="PR-1-like"/>
    <property type="match status" value="1"/>
</dbReference>
<dbReference type="InterPro" id="IPR014044">
    <property type="entry name" value="CAP_dom"/>
</dbReference>
<dbReference type="Gene3D" id="3.40.33.10">
    <property type="entry name" value="CAP"/>
    <property type="match status" value="1"/>
</dbReference>